<accession>E8R6L2</accession>
<proteinExistence type="predicted"/>
<evidence type="ECO:0000313" key="1">
    <source>
        <dbReference type="EMBL" id="ADV62923.1"/>
    </source>
</evidence>
<dbReference type="RefSeq" id="WP_013565211.1">
    <property type="nucleotide sequence ID" value="NC_014962.1"/>
</dbReference>
<name>E8R6L2_ISOPI</name>
<evidence type="ECO:0000313" key="2">
    <source>
        <dbReference type="Proteomes" id="UP000008631"/>
    </source>
</evidence>
<dbReference type="EMBL" id="CP002353">
    <property type="protein sequence ID" value="ADV62923.1"/>
    <property type="molecule type" value="Genomic_DNA"/>
</dbReference>
<reference evidence="1 2" key="2">
    <citation type="journal article" date="2011" name="Stand. Genomic Sci.">
        <title>Complete genome sequence of Isosphaera pallida type strain (IS1B).</title>
        <authorList>
            <consortium name="US DOE Joint Genome Institute (JGI-PGF)"/>
            <person name="Goker M."/>
            <person name="Cleland D."/>
            <person name="Saunders E."/>
            <person name="Lapidus A."/>
            <person name="Nolan M."/>
            <person name="Lucas S."/>
            <person name="Hammon N."/>
            <person name="Deshpande S."/>
            <person name="Cheng J.F."/>
            <person name="Tapia R."/>
            <person name="Han C."/>
            <person name="Goodwin L."/>
            <person name="Pitluck S."/>
            <person name="Liolios K."/>
            <person name="Pagani I."/>
            <person name="Ivanova N."/>
            <person name="Mavromatis K."/>
            <person name="Pati A."/>
            <person name="Chen A."/>
            <person name="Palaniappan K."/>
            <person name="Land M."/>
            <person name="Hauser L."/>
            <person name="Chang Y.J."/>
            <person name="Jeffries C.D."/>
            <person name="Detter J.C."/>
            <person name="Beck B."/>
            <person name="Woyke T."/>
            <person name="Bristow J."/>
            <person name="Eisen J.A."/>
            <person name="Markowitz V."/>
            <person name="Hugenholtz P."/>
            <person name="Kyrpides N.C."/>
            <person name="Klenk H.P."/>
        </authorList>
    </citation>
    <scope>NUCLEOTIDE SEQUENCE [LARGE SCALE GENOMIC DNA]</scope>
    <source>
        <strain evidence="2">ATCC 43644 / DSM 9630 / IS1B</strain>
    </source>
</reference>
<sequence length="484" mass="53787">MKTSTPSASTLSAASSAATYQFDWRCWPETEEAILHWIGQAVAGHPLIGSLAQRLPEETGTRLADWVDHLVLRDQPGLTDRLERLGFVRQEAAYALDAPAYHHPGAIFPRIAVTPASGVGAVGEVVELALKVESIAEFSSAHNLGLTIAGYPLGPYRVAKVETPGATVGFAVVERRGYVGFDPFDGDLARLGRLTPHAARDALAARDLWRGRRRRFADDAEGFDFTEALLARVIATAGDRDLACHLVFEVERDYWMSRNRAARVQKFRQDRLGLGWANHDHHTFRCSRAFFPRTIGIFRELGFLLREAFHAGQDAGWGAQVLEHPTTGIVIFADLDLLPEELDDDFSHHPLKPLPRPNTVGLWVALHGESILDAGMHHLEAQFEFDLLRDQLQAEAGIETMKPFSDFPFLRQAFTKGETWPVAPHRADYALAQGWIDAEQHARFLREGALGSHLENLQRRQGYKGFNQQAVGLIIAATDPRLAH</sequence>
<dbReference type="HOGENOM" id="CLU_591562_0_0_0"/>
<dbReference type="Proteomes" id="UP000008631">
    <property type="component" value="Chromosome"/>
</dbReference>
<dbReference type="InParanoid" id="E8R6L2"/>
<reference key="1">
    <citation type="submission" date="2010-11" db="EMBL/GenBank/DDBJ databases">
        <title>The complete sequence of chromosome of Isophaera pallida ATCC 43644.</title>
        <authorList>
            <consortium name="US DOE Joint Genome Institute (JGI-PGF)"/>
            <person name="Lucas S."/>
            <person name="Copeland A."/>
            <person name="Lapidus A."/>
            <person name="Bruce D."/>
            <person name="Goodwin L."/>
            <person name="Pitluck S."/>
            <person name="Kyrpides N."/>
            <person name="Mavromatis K."/>
            <person name="Pagani I."/>
            <person name="Ivanova N."/>
            <person name="Saunders E."/>
            <person name="Brettin T."/>
            <person name="Detter J.C."/>
            <person name="Han C."/>
            <person name="Tapia R."/>
            <person name="Land M."/>
            <person name="Hauser L."/>
            <person name="Markowitz V."/>
            <person name="Cheng J.-F."/>
            <person name="Hugenholtz P."/>
            <person name="Woyke T."/>
            <person name="Wu D."/>
            <person name="Eisen J.A."/>
        </authorList>
    </citation>
    <scope>NUCLEOTIDE SEQUENCE</scope>
    <source>
        <strain>ATCC 43644</strain>
    </source>
</reference>
<dbReference type="KEGG" id="ipa:Isop_2346"/>
<dbReference type="eggNOG" id="ENOG502Z8T0">
    <property type="taxonomic scope" value="Bacteria"/>
</dbReference>
<gene>
    <name evidence="1" type="ordered locus">Isop_2346</name>
</gene>
<protein>
    <submittedName>
        <fullName evidence="1">Uncharacterized protein</fullName>
    </submittedName>
</protein>
<organism evidence="1 2">
    <name type="scientific">Isosphaera pallida (strain ATCC 43644 / DSM 9630 / IS1B)</name>
    <dbReference type="NCBI Taxonomy" id="575540"/>
    <lineage>
        <taxon>Bacteria</taxon>
        <taxon>Pseudomonadati</taxon>
        <taxon>Planctomycetota</taxon>
        <taxon>Planctomycetia</taxon>
        <taxon>Isosphaerales</taxon>
        <taxon>Isosphaeraceae</taxon>
        <taxon>Isosphaera</taxon>
    </lineage>
</organism>
<dbReference type="AlphaFoldDB" id="E8R6L2"/>
<keyword evidence="2" id="KW-1185">Reference proteome</keyword>